<evidence type="ECO:0000313" key="19">
    <source>
        <dbReference type="Proteomes" id="UP000694388"/>
    </source>
</evidence>
<organism evidence="18 19">
    <name type="scientific">Eptatretus burgeri</name>
    <name type="common">Inshore hagfish</name>
    <dbReference type="NCBI Taxonomy" id="7764"/>
    <lineage>
        <taxon>Eukaryota</taxon>
        <taxon>Metazoa</taxon>
        <taxon>Chordata</taxon>
        <taxon>Craniata</taxon>
        <taxon>Vertebrata</taxon>
        <taxon>Cyclostomata</taxon>
        <taxon>Myxini</taxon>
        <taxon>Myxiniformes</taxon>
        <taxon>Myxinidae</taxon>
        <taxon>Eptatretinae</taxon>
        <taxon>Eptatretus</taxon>
    </lineage>
</organism>
<comment type="subcellular location">
    <subcellularLocation>
        <location evidence="3">Cytoplasm</location>
    </subcellularLocation>
</comment>
<evidence type="ECO:0000259" key="17">
    <source>
        <dbReference type="PROSITE" id="PS50879"/>
    </source>
</evidence>
<evidence type="ECO:0000256" key="7">
    <source>
        <dbReference type="ARBA" id="ARBA00022490"/>
    </source>
</evidence>
<protein>
    <recommendedName>
        <fullName evidence="14 15">Ribonuclease H1</fullName>
        <shortName evidence="15">RNase H1</shortName>
        <ecNumber evidence="6 15">3.1.26.4</ecNumber>
    </recommendedName>
</protein>
<dbReference type="InterPro" id="IPR036397">
    <property type="entry name" value="RNaseH_sf"/>
</dbReference>
<reference evidence="18" key="2">
    <citation type="submission" date="2025-09" db="UniProtKB">
        <authorList>
            <consortium name="Ensembl"/>
        </authorList>
    </citation>
    <scope>IDENTIFICATION</scope>
</reference>
<dbReference type="GO" id="GO:0005739">
    <property type="term" value="C:mitochondrion"/>
    <property type="evidence" value="ECO:0007669"/>
    <property type="project" value="UniProtKB-ARBA"/>
</dbReference>
<keyword evidence="19" id="KW-1185">Reference proteome</keyword>
<evidence type="ECO:0000256" key="12">
    <source>
        <dbReference type="ARBA" id="ARBA00022842"/>
    </source>
</evidence>
<keyword evidence="7" id="KW-0963">Cytoplasm</keyword>
<dbReference type="Ensembl" id="ENSEBUT00000014686.1">
    <property type="protein sequence ID" value="ENSEBUP00000014110.1"/>
    <property type="gene ID" value="ENSEBUG00000008898.1"/>
</dbReference>
<dbReference type="SUPFAM" id="SSF53098">
    <property type="entry name" value="Ribonuclease H-like"/>
    <property type="match status" value="1"/>
</dbReference>
<dbReference type="AlphaFoldDB" id="A0A8C4QEF1"/>
<comment type="function">
    <text evidence="13">Endonuclease that specifically degrades the RNA of RNA-DNA hybrids. Plays a role in RNA polymerase II (RNAp II) transcription termination by degrading R-loop RNA-DNA hybrid formation at G-rich pause sites located downstream of the poly(A) site and behind the elongating RNAp II.</text>
</comment>
<evidence type="ECO:0000256" key="3">
    <source>
        <dbReference type="ARBA" id="ARBA00004496"/>
    </source>
</evidence>
<dbReference type="CDD" id="cd09280">
    <property type="entry name" value="RNase_HI_eukaryote_like"/>
    <property type="match status" value="1"/>
</dbReference>
<comment type="subunit">
    <text evidence="5">Monomer.</text>
</comment>
<dbReference type="GeneTree" id="ENSGT00390000003466"/>
<dbReference type="InterPro" id="IPR011320">
    <property type="entry name" value="RNase_H1_N"/>
</dbReference>
<dbReference type="InterPro" id="IPR037056">
    <property type="entry name" value="RNase_H1_N_sf"/>
</dbReference>
<evidence type="ECO:0000256" key="9">
    <source>
        <dbReference type="ARBA" id="ARBA00022723"/>
    </source>
</evidence>
<feature type="region of interest" description="Disordered" evidence="16">
    <location>
        <begin position="56"/>
        <end position="131"/>
    </location>
</feature>
<dbReference type="PANTHER" id="PTHR10642">
    <property type="entry name" value="RIBONUCLEASE H1"/>
    <property type="match status" value="1"/>
</dbReference>
<evidence type="ECO:0000256" key="1">
    <source>
        <dbReference type="ARBA" id="ARBA00000077"/>
    </source>
</evidence>
<keyword evidence="9 15" id="KW-0479">Metal-binding</keyword>
<dbReference type="PANTHER" id="PTHR10642:SF26">
    <property type="entry name" value="RIBONUCLEASE H1"/>
    <property type="match status" value="1"/>
</dbReference>
<dbReference type="Pfam" id="PF01693">
    <property type="entry name" value="Cauli_VI"/>
    <property type="match status" value="1"/>
</dbReference>
<comment type="cofactor">
    <cofactor evidence="2 15">
        <name>Mg(2+)</name>
        <dbReference type="ChEBI" id="CHEBI:18420"/>
    </cofactor>
</comment>
<dbReference type="GO" id="GO:0043137">
    <property type="term" value="P:DNA replication, removal of RNA primer"/>
    <property type="evidence" value="ECO:0007669"/>
    <property type="project" value="TreeGrafter"/>
</dbReference>
<keyword evidence="10 15" id="KW-0255">Endonuclease</keyword>
<dbReference type="GO" id="GO:0003676">
    <property type="term" value="F:nucleic acid binding"/>
    <property type="evidence" value="ECO:0007669"/>
    <property type="project" value="UniProtKB-UniRule"/>
</dbReference>
<dbReference type="PROSITE" id="PS50879">
    <property type="entry name" value="RNASE_H_1"/>
    <property type="match status" value="1"/>
</dbReference>
<reference evidence="18" key="1">
    <citation type="submission" date="2025-08" db="UniProtKB">
        <authorList>
            <consortium name="Ensembl"/>
        </authorList>
    </citation>
    <scope>IDENTIFICATION</scope>
</reference>
<evidence type="ECO:0000256" key="13">
    <source>
        <dbReference type="ARBA" id="ARBA00059147"/>
    </source>
</evidence>
<dbReference type="InterPro" id="IPR012337">
    <property type="entry name" value="RNaseH-like_sf"/>
</dbReference>
<dbReference type="InterPro" id="IPR009027">
    <property type="entry name" value="Ribosomal_bL9/RNase_H1_N"/>
</dbReference>
<sequence length="294" mass="33088">MKESFYAVKKGREVGVFSTWTDCEKMVKNYYGAIFKKFSTEEQAWKFVEGTVSNIDPQPEPLAARSATSQREASEDACAPDIKDRNFEPSTFQDHTVGVKRTQLRSTYKRQAPDNAHAEYSGSKRRRQDDCTLAQPVSRSDGFQYMGDTPLVYTDGCCTKNGRVGASAGIGVYWGPNHPLNLSEKLAGRQTNQRAEIIAACRALEQATRSNFSKLVVYTDSKFTINGITKWVQKWKRCEWKLSTGNPVINRQGWRLDELCQKIDVNWIHVPGHSGYPGNEEADKLAKAGSTKRL</sequence>
<evidence type="ECO:0000256" key="14">
    <source>
        <dbReference type="ARBA" id="ARBA00068459"/>
    </source>
</evidence>
<evidence type="ECO:0000256" key="8">
    <source>
        <dbReference type="ARBA" id="ARBA00022722"/>
    </source>
</evidence>
<dbReference type="FunFam" id="3.30.420.10:FF:000049">
    <property type="entry name" value="Ribonuclease H1"/>
    <property type="match status" value="1"/>
</dbReference>
<evidence type="ECO:0000256" key="4">
    <source>
        <dbReference type="ARBA" id="ARBA00005300"/>
    </source>
</evidence>
<dbReference type="InterPro" id="IPR002156">
    <property type="entry name" value="RNaseH_domain"/>
</dbReference>
<keyword evidence="8 15" id="KW-0540">Nuclease</keyword>
<evidence type="ECO:0000256" key="15">
    <source>
        <dbReference type="PIRNR" id="PIRNR036852"/>
    </source>
</evidence>
<dbReference type="GO" id="GO:0000287">
    <property type="term" value="F:magnesium ion binding"/>
    <property type="evidence" value="ECO:0007669"/>
    <property type="project" value="UniProtKB-UniRule"/>
</dbReference>
<dbReference type="InterPro" id="IPR050092">
    <property type="entry name" value="RNase_H"/>
</dbReference>
<proteinExistence type="inferred from homology"/>
<evidence type="ECO:0000256" key="11">
    <source>
        <dbReference type="ARBA" id="ARBA00022801"/>
    </source>
</evidence>
<evidence type="ECO:0000256" key="2">
    <source>
        <dbReference type="ARBA" id="ARBA00001946"/>
    </source>
</evidence>
<accession>A0A8C4QEF1</accession>
<keyword evidence="11 15" id="KW-0378">Hydrolase</keyword>
<keyword evidence="12 15" id="KW-0460">Magnesium</keyword>
<dbReference type="Gene3D" id="3.30.420.10">
    <property type="entry name" value="Ribonuclease H-like superfamily/Ribonuclease H"/>
    <property type="match status" value="1"/>
</dbReference>
<dbReference type="EC" id="3.1.26.4" evidence="6 15"/>
<evidence type="ECO:0000256" key="16">
    <source>
        <dbReference type="SAM" id="MobiDB-lite"/>
    </source>
</evidence>
<evidence type="ECO:0000256" key="5">
    <source>
        <dbReference type="ARBA" id="ARBA00011245"/>
    </source>
</evidence>
<evidence type="ECO:0000313" key="18">
    <source>
        <dbReference type="Ensembl" id="ENSEBUP00000014110.1"/>
    </source>
</evidence>
<dbReference type="SUPFAM" id="SSF55658">
    <property type="entry name" value="L9 N-domain-like"/>
    <property type="match status" value="1"/>
</dbReference>
<dbReference type="PIRSF" id="PIRSF036852">
    <property type="entry name" value="Ribonuclease_H1_euk"/>
    <property type="match status" value="1"/>
</dbReference>
<dbReference type="GO" id="GO:0004523">
    <property type="term" value="F:RNA-DNA hybrid ribonuclease activity"/>
    <property type="evidence" value="ECO:0007669"/>
    <property type="project" value="UniProtKB-UniRule"/>
</dbReference>
<comment type="similarity">
    <text evidence="4 15">Belongs to the RNase H family.</text>
</comment>
<dbReference type="InterPro" id="IPR017067">
    <property type="entry name" value="RNase_H1_euk"/>
</dbReference>
<comment type="catalytic activity">
    <reaction evidence="1 15">
        <text>Endonucleolytic cleavage to 5'-phosphomonoester.</text>
        <dbReference type="EC" id="3.1.26.4"/>
    </reaction>
</comment>
<dbReference type="Gene3D" id="3.40.970.10">
    <property type="entry name" value="Ribonuclease H1, N-terminal domain"/>
    <property type="match status" value="1"/>
</dbReference>
<evidence type="ECO:0000256" key="6">
    <source>
        <dbReference type="ARBA" id="ARBA00012180"/>
    </source>
</evidence>
<name>A0A8C4QEF1_EPTBU</name>
<dbReference type="Proteomes" id="UP000694388">
    <property type="component" value="Unplaced"/>
</dbReference>
<evidence type="ECO:0000256" key="10">
    <source>
        <dbReference type="ARBA" id="ARBA00022759"/>
    </source>
</evidence>
<feature type="domain" description="RNase H type-1" evidence="17">
    <location>
        <begin position="146"/>
        <end position="291"/>
    </location>
</feature>
<dbReference type="OMA" id="ELWYGLY"/>
<dbReference type="FunFam" id="3.40.970.10:FF:000001">
    <property type="entry name" value="Ribonuclease H1"/>
    <property type="match status" value="1"/>
</dbReference>
<dbReference type="Pfam" id="PF00075">
    <property type="entry name" value="RNase_H"/>
    <property type="match status" value="1"/>
</dbReference>